<dbReference type="SMART" id="SM00612">
    <property type="entry name" value="Kelch"/>
    <property type="match status" value="6"/>
</dbReference>
<keyword evidence="1" id="KW-0880">Kelch repeat</keyword>
<organism evidence="4">
    <name type="scientific">Alexandrium monilatum</name>
    <dbReference type="NCBI Taxonomy" id="311494"/>
    <lineage>
        <taxon>Eukaryota</taxon>
        <taxon>Sar</taxon>
        <taxon>Alveolata</taxon>
        <taxon>Dinophyceae</taxon>
        <taxon>Gonyaulacales</taxon>
        <taxon>Pyrocystaceae</taxon>
        <taxon>Alexandrium</taxon>
    </lineage>
</organism>
<reference evidence="4" key="1">
    <citation type="submission" date="2021-01" db="EMBL/GenBank/DDBJ databases">
        <authorList>
            <person name="Corre E."/>
            <person name="Pelletier E."/>
            <person name="Niang G."/>
            <person name="Scheremetjew M."/>
            <person name="Finn R."/>
            <person name="Kale V."/>
            <person name="Holt S."/>
            <person name="Cochrane G."/>
            <person name="Meng A."/>
            <person name="Brown T."/>
            <person name="Cohen L."/>
        </authorList>
    </citation>
    <scope>NUCLEOTIDE SEQUENCE</scope>
    <source>
        <strain evidence="4">CCMP3105</strain>
    </source>
</reference>
<dbReference type="EMBL" id="HBNR01051826">
    <property type="protein sequence ID" value="CAE4616282.1"/>
    <property type="molecule type" value="Transcribed_RNA"/>
</dbReference>
<dbReference type="InterPro" id="IPR015915">
    <property type="entry name" value="Kelch-typ_b-propeller"/>
</dbReference>
<evidence type="ECO:0000256" key="1">
    <source>
        <dbReference type="ARBA" id="ARBA00022441"/>
    </source>
</evidence>
<dbReference type="AlphaFoldDB" id="A0A7S4RJK6"/>
<evidence type="ECO:0000256" key="2">
    <source>
        <dbReference type="ARBA" id="ARBA00022737"/>
    </source>
</evidence>
<evidence type="ECO:0000313" key="4">
    <source>
        <dbReference type="EMBL" id="CAE4616282.1"/>
    </source>
</evidence>
<accession>A0A7S4RJK6</accession>
<name>A0A7S4RJK6_9DINO</name>
<dbReference type="PANTHER" id="PTHR46344:SF19">
    <property type="entry name" value="F-BOX DOMAIN-CONTAINING PROTEIN"/>
    <property type="match status" value="1"/>
</dbReference>
<dbReference type="InterPro" id="IPR006652">
    <property type="entry name" value="Kelch_1"/>
</dbReference>
<dbReference type="Pfam" id="PF01344">
    <property type="entry name" value="Kelch_1"/>
    <property type="match status" value="5"/>
</dbReference>
<keyword evidence="2" id="KW-0677">Repeat</keyword>
<dbReference type="Gene3D" id="2.120.10.80">
    <property type="entry name" value="Kelch-type beta propeller"/>
    <property type="match status" value="2"/>
</dbReference>
<feature type="region of interest" description="Disordered" evidence="3">
    <location>
        <begin position="222"/>
        <end position="243"/>
    </location>
</feature>
<sequence>MAGEEPLQVDRSTFERLVGEHRKLREDVDLLLRCLGHASTPCESSWEFHRRKFEAALQREPLVAASSLTDVLPYGLLRSVQHHCGSRAETLALRSASRGCGACAGNIFRGHEIYACGGRDVAHAGRPLQTAERLHLQSRAWEALPPPPRAGRLGCAGAALRGRMYVCGGGVGPSASTAIRFDPCRREWEDLPSMSARRKGAAAAAAVGRLFVIGGSDSAERTVHTSAESFDPDAPSPRPAAGRGRWELLPGGMAEPRRSFAAAAIAVGGNAEIVVSGGTTLPIGQEGNGHAPHASAEALGLTGGGAVWRRLSPMAVPRAGHAAAALGGRIFVCGGSVGDGVGLATVECFDPAVEGPAAWTSSTPMNVGRSCPAAAVLSGRLYVLGGSRHWTRGTPAEQSAECFDPVTAHWEAAPTLLEPRSEFCAGAVWSGALVA</sequence>
<dbReference type="SUPFAM" id="SSF50965">
    <property type="entry name" value="Galactose oxidase, central domain"/>
    <property type="match status" value="2"/>
</dbReference>
<dbReference type="PANTHER" id="PTHR46344">
    <property type="entry name" value="OS02G0202900 PROTEIN"/>
    <property type="match status" value="1"/>
</dbReference>
<proteinExistence type="predicted"/>
<dbReference type="InterPro" id="IPR011043">
    <property type="entry name" value="Gal_Oxase/kelch_b-propeller"/>
</dbReference>
<gene>
    <name evidence="4" type="ORF">AMON00008_LOCUS36305</name>
</gene>
<protein>
    <submittedName>
        <fullName evidence="4">Uncharacterized protein</fullName>
    </submittedName>
</protein>
<evidence type="ECO:0000256" key="3">
    <source>
        <dbReference type="SAM" id="MobiDB-lite"/>
    </source>
</evidence>